<dbReference type="AlphaFoldDB" id="H1Y8F1"/>
<dbReference type="PANTHER" id="PTHR30273:SF2">
    <property type="entry name" value="PROTEIN FECR"/>
    <property type="match status" value="1"/>
</dbReference>
<evidence type="ECO:0000313" key="5">
    <source>
        <dbReference type="Proteomes" id="UP000002774"/>
    </source>
</evidence>
<dbReference type="InterPro" id="IPR032508">
    <property type="entry name" value="FecR_C"/>
</dbReference>
<gene>
    <name evidence="4" type="ORF">Mucpa_1714</name>
</gene>
<dbReference type="GO" id="GO:0016989">
    <property type="term" value="F:sigma factor antagonist activity"/>
    <property type="evidence" value="ECO:0007669"/>
    <property type="project" value="TreeGrafter"/>
</dbReference>
<dbReference type="Pfam" id="PF04773">
    <property type="entry name" value="FecR"/>
    <property type="match status" value="1"/>
</dbReference>
<sequence length="325" mass="36618">MDQEIIELLKKYISNNCSPNELKKVSQLMKSGNFQDEWELVLREEAAADMADDASTHDPAFDAEGVFKKINKTIKPARQIKMQPWLIGVAATLLITLSIGYLFLNNQATSFNHPAVLQLTTLAGQQKQITLADGTQIILNCRSTLTCTAQFDGNKREVYLDGEAFFNVKHDDKKPFIVHTGRLNVQVLGTSFNVQSYRADNRAVVSVASGKVGVNGAKPTSTYMLLPGDRLSYNRKNEFKKDNISIDEIMGWQKGILSFHLETIHDIVPVLERYYGITIHIDHEQKPEKQVTANFNRKTLPQVLEILSQTAGFNYVIHKNEVHIN</sequence>
<dbReference type="FunFam" id="2.60.120.1440:FF:000001">
    <property type="entry name" value="Putative anti-sigma factor"/>
    <property type="match status" value="1"/>
</dbReference>
<dbReference type="InterPro" id="IPR006860">
    <property type="entry name" value="FecR"/>
</dbReference>
<name>H1Y8F1_9SPHI</name>
<dbReference type="InterPro" id="IPR012373">
    <property type="entry name" value="Ferrdict_sens_TM"/>
</dbReference>
<dbReference type="RefSeq" id="WP_008505753.1">
    <property type="nucleotide sequence ID" value="NZ_CM001403.1"/>
</dbReference>
<dbReference type="PANTHER" id="PTHR30273">
    <property type="entry name" value="PERIPLASMIC SIGNAL SENSOR AND SIGMA FACTOR ACTIVATOR FECR-RELATED"/>
    <property type="match status" value="1"/>
</dbReference>
<keyword evidence="1" id="KW-1133">Transmembrane helix</keyword>
<keyword evidence="1" id="KW-0812">Transmembrane</keyword>
<dbReference type="Gene3D" id="3.55.50.30">
    <property type="match status" value="1"/>
</dbReference>
<evidence type="ECO:0000313" key="4">
    <source>
        <dbReference type="EMBL" id="EHQ25869.1"/>
    </source>
</evidence>
<dbReference type="Proteomes" id="UP000002774">
    <property type="component" value="Chromosome"/>
</dbReference>
<dbReference type="PIRSF" id="PIRSF018266">
    <property type="entry name" value="FecR"/>
    <property type="match status" value="1"/>
</dbReference>
<organism evidence="4 5">
    <name type="scientific">Mucilaginibacter paludis DSM 18603</name>
    <dbReference type="NCBI Taxonomy" id="714943"/>
    <lineage>
        <taxon>Bacteria</taxon>
        <taxon>Pseudomonadati</taxon>
        <taxon>Bacteroidota</taxon>
        <taxon>Sphingobacteriia</taxon>
        <taxon>Sphingobacteriales</taxon>
        <taxon>Sphingobacteriaceae</taxon>
        <taxon>Mucilaginibacter</taxon>
    </lineage>
</organism>
<feature type="domain" description="Protein FecR C-terminal" evidence="3">
    <location>
        <begin position="257"/>
        <end position="324"/>
    </location>
</feature>
<proteinExistence type="predicted"/>
<evidence type="ECO:0000259" key="3">
    <source>
        <dbReference type="Pfam" id="PF16344"/>
    </source>
</evidence>
<dbReference type="Pfam" id="PF16344">
    <property type="entry name" value="FecR_C"/>
    <property type="match status" value="1"/>
</dbReference>
<dbReference type="OrthoDB" id="676789at2"/>
<dbReference type="HOGENOM" id="CLU_050192_2_2_10"/>
<dbReference type="EMBL" id="CM001403">
    <property type="protein sequence ID" value="EHQ25869.1"/>
    <property type="molecule type" value="Genomic_DNA"/>
</dbReference>
<dbReference type="STRING" id="714943.Mucpa_1714"/>
<reference evidence="4" key="1">
    <citation type="submission" date="2011-09" db="EMBL/GenBank/DDBJ databases">
        <title>The permanent draft genome of Mucilaginibacter paludis DSM 18603.</title>
        <authorList>
            <consortium name="US DOE Joint Genome Institute (JGI-PGF)"/>
            <person name="Lucas S."/>
            <person name="Han J."/>
            <person name="Lapidus A."/>
            <person name="Bruce D."/>
            <person name="Goodwin L."/>
            <person name="Pitluck S."/>
            <person name="Peters L."/>
            <person name="Kyrpides N."/>
            <person name="Mavromatis K."/>
            <person name="Ivanova N."/>
            <person name="Mikhailova N."/>
            <person name="Held B."/>
            <person name="Detter J.C."/>
            <person name="Tapia R."/>
            <person name="Han C."/>
            <person name="Land M."/>
            <person name="Hauser L."/>
            <person name="Markowitz V."/>
            <person name="Cheng J.-F."/>
            <person name="Hugenholtz P."/>
            <person name="Woyke T."/>
            <person name="Wu D."/>
            <person name="Tindall B."/>
            <person name="Brambilla E."/>
            <person name="Klenk H.-P."/>
            <person name="Eisen J.A."/>
        </authorList>
    </citation>
    <scope>NUCLEOTIDE SEQUENCE [LARGE SCALE GENOMIC DNA]</scope>
    <source>
        <strain evidence="4">DSM 18603</strain>
    </source>
</reference>
<dbReference type="eggNOG" id="COG3712">
    <property type="taxonomic scope" value="Bacteria"/>
</dbReference>
<evidence type="ECO:0000259" key="2">
    <source>
        <dbReference type="Pfam" id="PF04773"/>
    </source>
</evidence>
<evidence type="ECO:0000256" key="1">
    <source>
        <dbReference type="SAM" id="Phobius"/>
    </source>
</evidence>
<keyword evidence="5" id="KW-1185">Reference proteome</keyword>
<accession>H1Y8F1</accession>
<protein>
    <submittedName>
        <fullName evidence="4">Anti-FecI sigma factor, FecR</fullName>
    </submittedName>
</protein>
<dbReference type="Gene3D" id="2.60.120.1440">
    <property type="match status" value="1"/>
</dbReference>
<feature type="transmembrane region" description="Helical" evidence="1">
    <location>
        <begin position="85"/>
        <end position="104"/>
    </location>
</feature>
<keyword evidence="1" id="KW-0472">Membrane</keyword>
<feature type="domain" description="FecR protein" evidence="2">
    <location>
        <begin position="119"/>
        <end position="212"/>
    </location>
</feature>